<dbReference type="EMBL" id="JAVMBO010000016">
    <property type="protein sequence ID" value="MDS1310742.1"/>
    <property type="molecule type" value="Genomic_DNA"/>
</dbReference>
<proteinExistence type="predicted"/>
<organism evidence="1 2">
    <name type="scientific">Marinobacter xiaoshiensis</name>
    <dbReference type="NCBI Taxonomy" id="3073652"/>
    <lineage>
        <taxon>Bacteria</taxon>
        <taxon>Pseudomonadati</taxon>
        <taxon>Pseudomonadota</taxon>
        <taxon>Gammaproteobacteria</taxon>
        <taxon>Pseudomonadales</taxon>
        <taxon>Marinobacteraceae</taxon>
        <taxon>Marinobacter</taxon>
    </lineage>
</organism>
<gene>
    <name evidence="1" type="ORF">RKA07_11640</name>
</gene>
<evidence type="ECO:0000313" key="2">
    <source>
        <dbReference type="Proteomes" id="UP001267407"/>
    </source>
</evidence>
<dbReference type="Proteomes" id="UP001267407">
    <property type="component" value="Unassembled WGS sequence"/>
</dbReference>
<name>A0ABU2HI66_9GAMM</name>
<accession>A0ABU2HI66</accession>
<protein>
    <submittedName>
        <fullName evidence="1">Uncharacterized protein</fullName>
    </submittedName>
</protein>
<keyword evidence="2" id="KW-1185">Reference proteome</keyword>
<reference evidence="1" key="1">
    <citation type="submission" date="2023-09" db="EMBL/GenBank/DDBJ databases">
        <title>Marinobacter sediminicola sp. nov. and Marinobacter maritimum sp. nov., isolated from marine sediment.</title>
        <authorList>
            <person name="An J."/>
        </authorList>
    </citation>
    <scope>NUCLEOTIDE SEQUENCE</scope>
    <source>
        <strain evidence="1">F60267</strain>
    </source>
</reference>
<sequence>MAIEFVSKWLKRRLSPEEREIIELLNDNSIVSMKVVGRGTLTMDLDEARSAMVKDAFGEKSKAESH</sequence>
<evidence type="ECO:0000313" key="1">
    <source>
        <dbReference type="EMBL" id="MDS1310742.1"/>
    </source>
</evidence>
<dbReference type="RefSeq" id="WP_310966383.1">
    <property type="nucleotide sequence ID" value="NZ_JAVMBO010000016.1"/>
</dbReference>
<comment type="caution">
    <text evidence="1">The sequence shown here is derived from an EMBL/GenBank/DDBJ whole genome shotgun (WGS) entry which is preliminary data.</text>
</comment>